<organism evidence="1 2">
    <name type="scientific">Dryococelus australis</name>
    <dbReference type="NCBI Taxonomy" id="614101"/>
    <lineage>
        <taxon>Eukaryota</taxon>
        <taxon>Metazoa</taxon>
        <taxon>Ecdysozoa</taxon>
        <taxon>Arthropoda</taxon>
        <taxon>Hexapoda</taxon>
        <taxon>Insecta</taxon>
        <taxon>Pterygota</taxon>
        <taxon>Neoptera</taxon>
        <taxon>Polyneoptera</taxon>
        <taxon>Phasmatodea</taxon>
        <taxon>Verophasmatodea</taxon>
        <taxon>Anareolatae</taxon>
        <taxon>Phasmatidae</taxon>
        <taxon>Eurycanthinae</taxon>
        <taxon>Dryococelus</taxon>
    </lineage>
</organism>
<evidence type="ECO:0000313" key="2">
    <source>
        <dbReference type="Proteomes" id="UP001159363"/>
    </source>
</evidence>
<protein>
    <recommendedName>
        <fullName evidence="3">Transposase</fullName>
    </recommendedName>
</protein>
<name>A0ABQ9GDN8_9NEOP</name>
<proteinExistence type="predicted"/>
<dbReference type="EMBL" id="JARBHB010000013">
    <property type="protein sequence ID" value="KAJ8869607.1"/>
    <property type="molecule type" value="Genomic_DNA"/>
</dbReference>
<evidence type="ECO:0000313" key="1">
    <source>
        <dbReference type="EMBL" id="KAJ8869607.1"/>
    </source>
</evidence>
<accession>A0ABQ9GDN8</accession>
<gene>
    <name evidence="1" type="ORF">PR048_028599</name>
</gene>
<sequence>MVENLFLKLVLSQWKLKIHFSNNDIKTAPVFPCMMGCIDCTHIDIAWPHFKGATYVLQLQSLPFYKCPN</sequence>
<keyword evidence="2" id="KW-1185">Reference proteome</keyword>
<reference evidence="1 2" key="1">
    <citation type="submission" date="2023-02" db="EMBL/GenBank/DDBJ databases">
        <title>LHISI_Scaffold_Assembly.</title>
        <authorList>
            <person name="Stuart O.P."/>
            <person name="Cleave R."/>
            <person name="Magrath M.J.L."/>
            <person name="Mikheyev A.S."/>
        </authorList>
    </citation>
    <scope>NUCLEOTIDE SEQUENCE [LARGE SCALE GENOMIC DNA]</scope>
    <source>
        <strain evidence="1">Daus_M_001</strain>
        <tissue evidence="1">Leg muscle</tissue>
    </source>
</reference>
<dbReference type="Proteomes" id="UP001159363">
    <property type="component" value="Chromosome 12"/>
</dbReference>
<evidence type="ECO:0008006" key="3">
    <source>
        <dbReference type="Google" id="ProtNLM"/>
    </source>
</evidence>
<comment type="caution">
    <text evidence="1">The sequence shown here is derived from an EMBL/GenBank/DDBJ whole genome shotgun (WGS) entry which is preliminary data.</text>
</comment>
<feature type="non-terminal residue" evidence="1">
    <location>
        <position position="69"/>
    </location>
</feature>